<proteinExistence type="predicted"/>
<comment type="caution">
    <text evidence="1">The sequence shown here is derived from an EMBL/GenBank/DDBJ whole genome shotgun (WGS) entry which is preliminary data.</text>
</comment>
<accession>A0ABS3FGM8</accession>
<evidence type="ECO:0000313" key="1">
    <source>
        <dbReference type="EMBL" id="MBO0342300.1"/>
    </source>
</evidence>
<evidence type="ECO:0000313" key="2">
    <source>
        <dbReference type="Proteomes" id="UP000664807"/>
    </source>
</evidence>
<dbReference type="EMBL" id="JAFLNM010000002">
    <property type="protein sequence ID" value="MBO0342300.1"/>
    <property type="molecule type" value="Genomic_DNA"/>
</dbReference>
<reference evidence="1 2" key="1">
    <citation type="submission" date="2021-03" db="EMBL/GenBank/DDBJ databases">
        <title>Muricauda lutimaris sp. nov. and Muricauda ruestringensis sp. nov, two marine members of the Flavobacteriaceae isolated from deep sea sediments of Western Pacific.</title>
        <authorList>
            <person name="Zhao S."/>
            <person name="Liu R."/>
        </authorList>
    </citation>
    <scope>NUCLEOTIDE SEQUENCE [LARGE SCALE GENOMIC DNA]</scope>
    <source>
        <strain evidence="1 2">BC31-3-A3</strain>
    </source>
</reference>
<dbReference type="RefSeq" id="WP_207029134.1">
    <property type="nucleotide sequence ID" value="NZ_JAFLNM010000002.1"/>
</dbReference>
<gene>
    <name evidence="1" type="ORF">J0654_11620</name>
</gene>
<keyword evidence="2" id="KW-1185">Reference proteome</keyword>
<sequence length="146" mass="16967">MSNINVLGEIKWFLDNPSPKSLEIVFETLEIQTFTKGMFLHSTIKKAGKVRVHMAEQNGMPRMDVLDHLVFRFSFQFPHPKDLPFFETTALVLPRPLANGFLRMDSEKMQLEFTIDAPNENSQVHVKHLYVNTIQVRSIDSKFFKN</sequence>
<name>A0ABS3FGM8_9FLAO</name>
<organism evidence="1 2">
    <name type="scientific">Flagellimonas profundi</name>
    <dbReference type="NCBI Taxonomy" id="2915620"/>
    <lineage>
        <taxon>Bacteria</taxon>
        <taxon>Pseudomonadati</taxon>
        <taxon>Bacteroidota</taxon>
        <taxon>Flavobacteriia</taxon>
        <taxon>Flavobacteriales</taxon>
        <taxon>Flavobacteriaceae</taxon>
        <taxon>Flagellimonas</taxon>
    </lineage>
</organism>
<protein>
    <submittedName>
        <fullName evidence="1">Uncharacterized protein</fullName>
    </submittedName>
</protein>
<dbReference type="Proteomes" id="UP000664807">
    <property type="component" value="Unassembled WGS sequence"/>
</dbReference>